<feature type="chain" id="PRO_5038559001" evidence="1">
    <location>
        <begin position="29"/>
        <end position="701"/>
    </location>
</feature>
<name>A0A6N2VC84_9FIRM</name>
<reference evidence="3" key="1">
    <citation type="submission" date="2019-11" db="EMBL/GenBank/DDBJ databases">
        <authorList>
            <person name="Feng L."/>
        </authorList>
    </citation>
    <scope>NUCLEOTIDE SEQUENCE</scope>
    <source>
        <strain evidence="3">AundefinedLFYP135</strain>
    </source>
</reference>
<dbReference type="EMBL" id="CACRSL010000005">
    <property type="protein sequence ID" value="VYT27237.1"/>
    <property type="molecule type" value="Genomic_DNA"/>
</dbReference>
<gene>
    <name evidence="3" type="ORF">AULFYP135_02399</name>
</gene>
<proteinExistence type="predicted"/>
<accession>A0A6N2VC84</accession>
<dbReference type="AlphaFoldDB" id="A0A6N2VC84"/>
<dbReference type="InterPro" id="IPR011493">
    <property type="entry name" value="GLUG"/>
</dbReference>
<sequence length="701" mass="75189">MRVVKKPGKNPVFWKILAVCLSAAVLLAGCAERTDKENPGKAEGSSSSSGVEVDEAVASQLLEEFILPYEALAGGAAFASPEEIQPDVMAAFCFYAAQAQLGEERFLAGDENHQYMLLPEEWLDGYAQILFGASAPADLGDTELVYCDSEFSDEGKTILPEELRGYTGRVYGSSYVKKGMVPDYQVSLQEVKDTGSGVEIQVGRRVDSIDLPDVTYSFVFVPAVENPLLGEQFPAGAYRLTEVQADIGPEFTQISTPQQLVQLSKMVNCGDKTYVGSTFVLTEDLDMSGVKMEPIGVVRRFSYKGVNPFAATFDGQGHTISHLAMDHPFQPADSNGISLPVGLFGRTAQTAVIQNLHLKDLSIRGDSGVGGLAGSFSGRMYHCTVSGEVSGKSDVGGMVGGTMVGGTGNAELVDCHVDVQVTGTGGTGGFAGYAGHAWFEGCSAKGTVSIGADEPGSVSGVAGGFAGHQQGSVIRNCFASVNVRTMTNASMVGNFIGLSEYATTIHSYCNADAGSAWDLVDDDYGGYIDVTALPKAEYWKKLEESIPEGYTKDNGIFGTNYNSKVALVGVVDFDKDTLAALIYYPDERTNNYVQDCDSLDVSEGKMLLIPIHKDFQVAVYADFPEGRQEIYRASAEDKLAWRTKGYALRLDCDYLLLEEKVPIILQLEQDGRTVEYVPDPSQAGGQMQVVYLDATEEGPGF</sequence>
<keyword evidence="1" id="KW-0732">Signal</keyword>
<dbReference type="PROSITE" id="PS51257">
    <property type="entry name" value="PROKAR_LIPOPROTEIN"/>
    <property type="match status" value="1"/>
</dbReference>
<dbReference type="SUPFAM" id="SSF51126">
    <property type="entry name" value="Pectin lyase-like"/>
    <property type="match status" value="1"/>
</dbReference>
<organism evidence="3">
    <name type="scientific">uncultured Anaerotruncus sp</name>
    <dbReference type="NCBI Taxonomy" id="905011"/>
    <lineage>
        <taxon>Bacteria</taxon>
        <taxon>Bacillati</taxon>
        <taxon>Bacillota</taxon>
        <taxon>Clostridia</taxon>
        <taxon>Eubacteriales</taxon>
        <taxon>Oscillospiraceae</taxon>
        <taxon>Anaerotruncus</taxon>
        <taxon>environmental samples</taxon>
    </lineage>
</organism>
<dbReference type="Pfam" id="PF07581">
    <property type="entry name" value="Glug"/>
    <property type="match status" value="1"/>
</dbReference>
<dbReference type="Gene3D" id="2.160.20.110">
    <property type="match status" value="1"/>
</dbReference>
<evidence type="ECO:0000256" key="1">
    <source>
        <dbReference type="SAM" id="SignalP"/>
    </source>
</evidence>
<dbReference type="InterPro" id="IPR011050">
    <property type="entry name" value="Pectin_lyase_fold/virulence"/>
</dbReference>
<evidence type="ECO:0000259" key="2">
    <source>
        <dbReference type="Pfam" id="PF07581"/>
    </source>
</evidence>
<evidence type="ECO:0000313" key="3">
    <source>
        <dbReference type="EMBL" id="VYT27237.1"/>
    </source>
</evidence>
<feature type="domain" description="GLUG" evidence="2">
    <location>
        <begin position="462"/>
        <end position="483"/>
    </location>
</feature>
<protein>
    <submittedName>
        <fullName evidence="3">The GLUG motif protein</fullName>
    </submittedName>
</protein>
<feature type="signal peptide" evidence="1">
    <location>
        <begin position="1"/>
        <end position="28"/>
    </location>
</feature>